<evidence type="ECO:0000313" key="6">
    <source>
        <dbReference type="EMBL" id="XFO71931.1"/>
    </source>
</evidence>
<feature type="transmembrane region" description="Helical" evidence="5">
    <location>
        <begin position="291"/>
        <end position="311"/>
    </location>
</feature>
<evidence type="ECO:0008006" key="8">
    <source>
        <dbReference type="Google" id="ProtNLM"/>
    </source>
</evidence>
<feature type="transmembrane region" description="Helical" evidence="5">
    <location>
        <begin position="232"/>
        <end position="254"/>
    </location>
</feature>
<keyword evidence="4 5" id="KW-0472">Membrane</keyword>
<keyword evidence="7" id="KW-1185">Reference proteome</keyword>
<dbReference type="InterPro" id="IPR002657">
    <property type="entry name" value="BilAc:Na_symport/Acr3"/>
</dbReference>
<organism evidence="6 7">
    <name type="scientific">Sporomusa acidovorans (strain ATCC 49682 / DSM 3132 / Mol)</name>
    <dbReference type="NCBI Taxonomy" id="1123286"/>
    <lineage>
        <taxon>Bacteria</taxon>
        <taxon>Bacillati</taxon>
        <taxon>Bacillota</taxon>
        <taxon>Negativicutes</taxon>
        <taxon>Selenomonadales</taxon>
        <taxon>Sporomusaceae</taxon>
        <taxon>Sporomusa</taxon>
    </lineage>
</organism>
<dbReference type="PANTHER" id="PTHR10361:SF28">
    <property type="entry name" value="P3 PROTEIN-RELATED"/>
    <property type="match status" value="1"/>
</dbReference>
<reference evidence="6" key="1">
    <citation type="submission" date="2024-05" db="EMBL/GenBank/DDBJ databases">
        <title>Isolation and characterization of Sporomusa carbonis sp. nov., a carboxydotrophic hydrogenogen in the genus of Sporomusa isolated from a charcoal burning pile.</title>
        <authorList>
            <person name="Boeer T."/>
            <person name="Rosenbaum F."/>
            <person name="Eysell L."/>
            <person name="Mueller V."/>
            <person name="Daniel R."/>
            <person name="Poehlein A."/>
        </authorList>
    </citation>
    <scope>NUCLEOTIDE SEQUENCE [LARGE SCALE GENOMIC DNA]</scope>
    <source>
        <strain evidence="6">DSM 3132</strain>
    </source>
</reference>
<proteinExistence type="predicted"/>
<feature type="transmembrane region" description="Helical" evidence="5">
    <location>
        <begin position="71"/>
        <end position="97"/>
    </location>
</feature>
<evidence type="ECO:0000256" key="3">
    <source>
        <dbReference type="ARBA" id="ARBA00022989"/>
    </source>
</evidence>
<dbReference type="Pfam" id="PF01758">
    <property type="entry name" value="SBF"/>
    <property type="match status" value="1"/>
</dbReference>
<dbReference type="InterPro" id="IPR004710">
    <property type="entry name" value="Bilac:Na_transpt"/>
</dbReference>
<dbReference type="InterPro" id="IPR038770">
    <property type="entry name" value="Na+/solute_symporter_sf"/>
</dbReference>
<sequence>MISYLAKLTVWLGQHMFYIVLSGLLFGFLLPIPDSPAVRTIAVGAFAYMTLITALNTSLREFLQILKKPVIPLWILILIHVVTPFIGWLTGLVLFTGDHNTQLGYLVATSTPIGVTSIIWSSITGGSVSIALVAVTLDTLIVPAILPLFFKMIIGQVLQINYGQMMLQLLSMITLPSIIGMLIHDYGPKNFAPHSLKVVGNFLARVAFFIVIFINAAIVSPDISWDLSTLKIILATMLLVAAGYLLGYLGSFIFKNRSREIAWAMIYCVGLRNASFGIVLALTFFPHTVAIPATMTILYQQPLAAIIPYFFRQSKQKNKN</sequence>
<comment type="subcellular location">
    <subcellularLocation>
        <location evidence="1">Membrane</location>
        <topology evidence="1">Multi-pass membrane protein</topology>
    </subcellularLocation>
</comment>
<feature type="transmembrane region" description="Helical" evidence="5">
    <location>
        <begin position="198"/>
        <end position="220"/>
    </location>
</feature>
<evidence type="ECO:0000256" key="5">
    <source>
        <dbReference type="SAM" id="Phobius"/>
    </source>
</evidence>
<feature type="transmembrane region" description="Helical" evidence="5">
    <location>
        <begin position="166"/>
        <end position="186"/>
    </location>
</feature>
<feature type="transmembrane region" description="Helical" evidence="5">
    <location>
        <begin position="38"/>
        <end position="59"/>
    </location>
</feature>
<evidence type="ECO:0000256" key="4">
    <source>
        <dbReference type="ARBA" id="ARBA00023136"/>
    </source>
</evidence>
<accession>A0ABZ3J1B4</accession>
<protein>
    <recommendedName>
        <fullName evidence="8">Sodium bile acid symporter family protein</fullName>
    </recommendedName>
</protein>
<evidence type="ECO:0000256" key="2">
    <source>
        <dbReference type="ARBA" id="ARBA00022692"/>
    </source>
</evidence>
<dbReference type="EMBL" id="CP155571">
    <property type="protein sequence ID" value="XFO71931.1"/>
    <property type="molecule type" value="Genomic_DNA"/>
</dbReference>
<evidence type="ECO:0000313" key="7">
    <source>
        <dbReference type="Proteomes" id="UP000216052"/>
    </source>
</evidence>
<feature type="transmembrane region" description="Helical" evidence="5">
    <location>
        <begin position="261"/>
        <end position="285"/>
    </location>
</feature>
<keyword evidence="3 5" id="KW-1133">Transmembrane helix</keyword>
<feature type="transmembrane region" description="Helical" evidence="5">
    <location>
        <begin position="103"/>
        <end position="123"/>
    </location>
</feature>
<name>A0ABZ3J1B4_SPOA4</name>
<feature type="transmembrane region" description="Helical" evidence="5">
    <location>
        <begin position="12"/>
        <end position="32"/>
    </location>
</feature>
<gene>
    <name evidence="6" type="ORF">SPACI_019760</name>
</gene>
<keyword evidence="2 5" id="KW-0812">Transmembrane</keyword>
<evidence type="ECO:0000256" key="1">
    <source>
        <dbReference type="ARBA" id="ARBA00004141"/>
    </source>
</evidence>
<feature type="transmembrane region" description="Helical" evidence="5">
    <location>
        <begin position="130"/>
        <end position="154"/>
    </location>
</feature>
<dbReference type="Gene3D" id="1.20.1530.20">
    <property type="match status" value="1"/>
</dbReference>
<dbReference type="RefSeq" id="WP_245692800.1">
    <property type="nucleotide sequence ID" value="NZ_CP155571.1"/>
</dbReference>
<dbReference type="PANTHER" id="PTHR10361">
    <property type="entry name" value="SODIUM-BILE ACID COTRANSPORTER"/>
    <property type="match status" value="1"/>
</dbReference>
<dbReference type="Proteomes" id="UP000216052">
    <property type="component" value="Chromosome"/>
</dbReference>